<dbReference type="GO" id="GO:0009793">
    <property type="term" value="P:embryo development ending in seed dormancy"/>
    <property type="evidence" value="ECO:0007669"/>
    <property type="project" value="TreeGrafter"/>
</dbReference>
<name>A0AAV9BVI1_ACOGR</name>
<dbReference type="InterPro" id="IPR045301">
    <property type="entry name" value="GEX3-like"/>
</dbReference>
<dbReference type="InterPro" id="IPR011047">
    <property type="entry name" value="Quinoprotein_ADH-like_sf"/>
</dbReference>
<dbReference type="PANTHER" id="PTHR37253">
    <property type="entry name" value="PROTEIN GAMETE EXPRESSED 3"/>
    <property type="match status" value="1"/>
</dbReference>
<dbReference type="Gene3D" id="2.130.10.10">
    <property type="entry name" value="YVTN repeat-like/Quinoprotein amine dehydrogenase"/>
    <property type="match status" value="1"/>
</dbReference>
<dbReference type="GO" id="GO:0005886">
    <property type="term" value="C:plasma membrane"/>
    <property type="evidence" value="ECO:0007669"/>
    <property type="project" value="TreeGrafter"/>
</dbReference>
<dbReference type="Proteomes" id="UP001179952">
    <property type="component" value="Unassembled WGS sequence"/>
</dbReference>
<reference evidence="1" key="1">
    <citation type="journal article" date="2023" name="Nat. Commun.">
        <title>Diploid and tetraploid genomes of Acorus and the evolution of monocots.</title>
        <authorList>
            <person name="Ma L."/>
            <person name="Liu K.W."/>
            <person name="Li Z."/>
            <person name="Hsiao Y.Y."/>
            <person name="Qi Y."/>
            <person name="Fu T."/>
            <person name="Tang G.D."/>
            <person name="Zhang D."/>
            <person name="Sun W.H."/>
            <person name="Liu D.K."/>
            <person name="Li Y."/>
            <person name="Chen G.Z."/>
            <person name="Liu X.D."/>
            <person name="Liao X.Y."/>
            <person name="Jiang Y.T."/>
            <person name="Yu X."/>
            <person name="Hao Y."/>
            <person name="Huang J."/>
            <person name="Zhao X.W."/>
            <person name="Ke S."/>
            <person name="Chen Y.Y."/>
            <person name="Wu W.L."/>
            <person name="Hsu J.L."/>
            <person name="Lin Y.F."/>
            <person name="Huang M.D."/>
            <person name="Li C.Y."/>
            <person name="Huang L."/>
            <person name="Wang Z.W."/>
            <person name="Zhao X."/>
            <person name="Zhong W.Y."/>
            <person name="Peng D.H."/>
            <person name="Ahmad S."/>
            <person name="Lan S."/>
            <person name="Zhang J.S."/>
            <person name="Tsai W.C."/>
            <person name="Van de Peer Y."/>
            <person name="Liu Z.J."/>
        </authorList>
    </citation>
    <scope>NUCLEOTIDE SEQUENCE</scope>
    <source>
        <strain evidence="1">SCP</strain>
    </source>
</reference>
<sequence>MSPLFIKAAVDLAVGQALGFENFRSPNKVQEISNRTTNGFSNPLIGNDGRIYACSGHNFYAFDGNGSIAWVVSLNYRCRLDVAPVGGERGEIFLIAEDRVLRIDPSNVGTSSSAVEVFYGPESSNKGSVFVSQTRVEAKTGQLIGEYEYISATKPIDLVFTMLIPATGTVYWTEKYPGPLSSLLSETDLRYFALDERITLALVAAASQKLTWSCSQAKPKYLSIYTGEILLHA</sequence>
<gene>
    <name evidence="1" type="ORF">QJS04_geneDACA002878</name>
</gene>
<dbReference type="InterPro" id="IPR015943">
    <property type="entry name" value="WD40/YVTN_repeat-like_dom_sf"/>
</dbReference>
<dbReference type="SUPFAM" id="SSF50998">
    <property type="entry name" value="Quinoprotein alcohol dehydrogenase-like"/>
    <property type="match status" value="1"/>
</dbReference>
<dbReference type="GO" id="GO:0010183">
    <property type="term" value="P:pollen tube guidance"/>
    <property type="evidence" value="ECO:0007669"/>
    <property type="project" value="TreeGrafter"/>
</dbReference>
<proteinExistence type="predicted"/>
<dbReference type="EMBL" id="JAUJYN010000001">
    <property type="protein sequence ID" value="KAK1280750.1"/>
    <property type="molecule type" value="Genomic_DNA"/>
</dbReference>
<comment type="caution">
    <text evidence="1">The sequence shown here is derived from an EMBL/GenBank/DDBJ whole genome shotgun (WGS) entry which is preliminary data.</text>
</comment>
<reference evidence="1" key="2">
    <citation type="submission" date="2023-06" db="EMBL/GenBank/DDBJ databases">
        <authorList>
            <person name="Ma L."/>
            <person name="Liu K.-W."/>
            <person name="Li Z."/>
            <person name="Hsiao Y.-Y."/>
            <person name="Qi Y."/>
            <person name="Fu T."/>
            <person name="Tang G."/>
            <person name="Zhang D."/>
            <person name="Sun W.-H."/>
            <person name="Liu D.-K."/>
            <person name="Li Y."/>
            <person name="Chen G.-Z."/>
            <person name="Liu X.-D."/>
            <person name="Liao X.-Y."/>
            <person name="Jiang Y.-T."/>
            <person name="Yu X."/>
            <person name="Hao Y."/>
            <person name="Huang J."/>
            <person name="Zhao X.-W."/>
            <person name="Ke S."/>
            <person name="Chen Y.-Y."/>
            <person name="Wu W.-L."/>
            <person name="Hsu J.-L."/>
            <person name="Lin Y.-F."/>
            <person name="Huang M.-D."/>
            <person name="Li C.-Y."/>
            <person name="Huang L."/>
            <person name="Wang Z.-W."/>
            <person name="Zhao X."/>
            <person name="Zhong W.-Y."/>
            <person name="Peng D.-H."/>
            <person name="Ahmad S."/>
            <person name="Lan S."/>
            <person name="Zhang J.-S."/>
            <person name="Tsai W.-C."/>
            <person name="Van De Peer Y."/>
            <person name="Liu Z.-J."/>
        </authorList>
    </citation>
    <scope>NUCLEOTIDE SEQUENCE</scope>
    <source>
        <strain evidence="1">SCP</strain>
        <tissue evidence="1">Leaves</tissue>
    </source>
</reference>
<evidence type="ECO:0000313" key="2">
    <source>
        <dbReference type="Proteomes" id="UP001179952"/>
    </source>
</evidence>
<accession>A0AAV9BVI1</accession>
<dbReference type="PANTHER" id="PTHR37253:SF1">
    <property type="entry name" value="PROTEIN GAMETE EXPRESSED 3"/>
    <property type="match status" value="1"/>
</dbReference>
<protein>
    <submittedName>
        <fullName evidence="1">Protein GAMETE EXPRESSED 3</fullName>
    </submittedName>
</protein>
<evidence type="ECO:0000313" key="1">
    <source>
        <dbReference type="EMBL" id="KAK1280750.1"/>
    </source>
</evidence>
<dbReference type="AlphaFoldDB" id="A0AAV9BVI1"/>
<keyword evidence="2" id="KW-1185">Reference proteome</keyword>
<organism evidence="1 2">
    <name type="scientific">Acorus gramineus</name>
    <name type="common">Dwarf sweet flag</name>
    <dbReference type="NCBI Taxonomy" id="55184"/>
    <lineage>
        <taxon>Eukaryota</taxon>
        <taxon>Viridiplantae</taxon>
        <taxon>Streptophyta</taxon>
        <taxon>Embryophyta</taxon>
        <taxon>Tracheophyta</taxon>
        <taxon>Spermatophyta</taxon>
        <taxon>Magnoliopsida</taxon>
        <taxon>Liliopsida</taxon>
        <taxon>Acoraceae</taxon>
        <taxon>Acorus</taxon>
    </lineage>
</organism>